<keyword evidence="1" id="KW-0732">Signal</keyword>
<evidence type="ECO:0000313" key="2">
    <source>
        <dbReference type="EMBL" id="KIM54318.1"/>
    </source>
</evidence>
<accession>A0A0C2YXI9</accession>
<dbReference type="HOGENOM" id="CLU_1723417_0_0_1"/>
<dbReference type="AlphaFoldDB" id="A0A0C2YXI9"/>
<feature type="chain" id="PRO_5002159897" evidence="1">
    <location>
        <begin position="21"/>
        <end position="152"/>
    </location>
</feature>
<keyword evidence="3" id="KW-1185">Reference proteome</keyword>
<sequence length="152" mass="16588">MFPCHPVAQHVILILRYSTALHLFPVGPEIGTQSQYLLDGGRSGTGVHEYGRWFHPFVLDGREGDVGEAGVPFEGMTEVIITPGNLGWELLSAQLMFYSEEIANLLAVVVFIVASSVASDDPDAIRFVAETNKLGRRTGNTLDAHYETVENG</sequence>
<reference evidence="2 3" key="1">
    <citation type="submission" date="2014-04" db="EMBL/GenBank/DDBJ databases">
        <authorList>
            <consortium name="DOE Joint Genome Institute"/>
            <person name="Kuo A."/>
            <person name="Kohler A."/>
            <person name="Nagy L.G."/>
            <person name="Floudas D."/>
            <person name="Copeland A."/>
            <person name="Barry K.W."/>
            <person name="Cichocki N."/>
            <person name="Veneault-Fourrey C."/>
            <person name="LaButti K."/>
            <person name="Lindquist E.A."/>
            <person name="Lipzen A."/>
            <person name="Lundell T."/>
            <person name="Morin E."/>
            <person name="Murat C."/>
            <person name="Sun H."/>
            <person name="Tunlid A."/>
            <person name="Henrissat B."/>
            <person name="Grigoriev I.V."/>
            <person name="Hibbett D.S."/>
            <person name="Martin F."/>
            <person name="Nordberg H.P."/>
            <person name="Cantor M.N."/>
            <person name="Hua S.X."/>
        </authorList>
    </citation>
    <scope>NUCLEOTIDE SEQUENCE [LARGE SCALE GENOMIC DNA]</scope>
    <source>
        <strain evidence="2 3">Foug A</strain>
    </source>
</reference>
<organism evidence="2 3">
    <name type="scientific">Scleroderma citrinum Foug A</name>
    <dbReference type="NCBI Taxonomy" id="1036808"/>
    <lineage>
        <taxon>Eukaryota</taxon>
        <taxon>Fungi</taxon>
        <taxon>Dikarya</taxon>
        <taxon>Basidiomycota</taxon>
        <taxon>Agaricomycotina</taxon>
        <taxon>Agaricomycetes</taxon>
        <taxon>Agaricomycetidae</taxon>
        <taxon>Boletales</taxon>
        <taxon>Sclerodermatineae</taxon>
        <taxon>Sclerodermataceae</taxon>
        <taxon>Scleroderma</taxon>
    </lineage>
</organism>
<dbReference type="EMBL" id="KN822157">
    <property type="protein sequence ID" value="KIM54318.1"/>
    <property type="molecule type" value="Genomic_DNA"/>
</dbReference>
<feature type="signal peptide" evidence="1">
    <location>
        <begin position="1"/>
        <end position="20"/>
    </location>
</feature>
<dbReference type="InParanoid" id="A0A0C2YXI9"/>
<name>A0A0C2YXI9_9AGAM</name>
<evidence type="ECO:0000256" key="1">
    <source>
        <dbReference type="SAM" id="SignalP"/>
    </source>
</evidence>
<proteinExistence type="predicted"/>
<reference evidence="3" key="2">
    <citation type="submission" date="2015-01" db="EMBL/GenBank/DDBJ databases">
        <title>Evolutionary Origins and Diversification of the Mycorrhizal Mutualists.</title>
        <authorList>
            <consortium name="DOE Joint Genome Institute"/>
            <consortium name="Mycorrhizal Genomics Consortium"/>
            <person name="Kohler A."/>
            <person name="Kuo A."/>
            <person name="Nagy L.G."/>
            <person name="Floudas D."/>
            <person name="Copeland A."/>
            <person name="Barry K.W."/>
            <person name="Cichocki N."/>
            <person name="Veneault-Fourrey C."/>
            <person name="LaButti K."/>
            <person name="Lindquist E.A."/>
            <person name="Lipzen A."/>
            <person name="Lundell T."/>
            <person name="Morin E."/>
            <person name="Murat C."/>
            <person name="Riley R."/>
            <person name="Ohm R."/>
            <person name="Sun H."/>
            <person name="Tunlid A."/>
            <person name="Henrissat B."/>
            <person name="Grigoriev I.V."/>
            <person name="Hibbett D.S."/>
            <person name="Martin F."/>
        </authorList>
    </citation>
    <scope>NUCLEOTIDE SEQUENCE [LARGE SCALE GENOMIC DNA]</scope>
    <source>
        <strain evidence="3">Foug A</strain>
    </source>
</reference>
<evidence type="ECO:0000313" key="3">
    <source>
        <dbReference type="Proteomes" id="UP000053989"/>
    </source>
</evidence>
<dbReference type="Proteomes" id="UP000053989">
    <property type="component" value="Unassembled WGS sequence"/>
</dbReference>
<gene>
    <name evidence="2" type="ORF">SCLCIDRAFT_385946</name>
</gene>
<protein>
    <submittedName>
        <fullName evidence="2">Uncharacterized protein</fullName>
    </submittedName>
</protein>